<sequence length="164" mass="17902">MTFTYAEVGATRAERPPSGYSHLYVRRKIGRGAQAHRTAGEALMTFAMHRRIPVGVAAEAPRAAEGVAVTVTLAGFVKAPCRIVWTVEDARRTGWAYGTLPGHPECGEESFVVEHHDDDTVTLTVTAFSRAALPLLRPFQPLIPPLQRLYALRCAGVLRGIVRP</sequence>
<dbReference type="EMBL" id="RJKE01000001">
    <property type="protein sequence ID" value="ROO83583.1"/>
    <property type="molecule type" value="Genomic_DNA"/>
</dbReference>
<dbReference type="InterPro" id="IPR014457">
    <property type="entry name" value="UCP010260"/>
</dbReference>
<dbReference type="PIRSF" id="PIRSF010260">
    <property type="entry name" value="UCP010260"/>
    <property type="match status" value="1"/>
</dbReference>
<gene>
    <name evidence="2" type="ORF">EDD29_1089</name>
</gene>
<dbReference type="Proteomes" id="UP000272400">
    <property type="component" value="Unassembled WGS sequence"/>
</dbReference>
<keyword evidence="3" id="KW-1185">Reference proteome</keyword>
<comment type="caution">
    <text evidence="2">The sequence shown here is derived from an EMBL/GenBank/DDBJ whole genome shotgun (WGS) entry which is preliminary data.</text>
</comment>
<proteinExistence type="predicted"/>
<evidence type="ECO:0000313" key="3">
    <source>
        <dbReference type="Proteomes" id="UP000272400"/>
    </source>
</evidence>
<evidence type="ECO:0000259" key="1">
    <source>
        <dbReference type="Pfam" id="PF09348"/>
    </source>
</evidence>
<name>A0A3N1CQK9_9ACTN</name>
<evidence type="ECO:0000313" key="2">
    <source>
        <dbReference type="EMBL" id="ROO83583.1"/>
    </source>
</evidence>
<dbReference type="PANTHER" id="PTHR34202:SF1">
    <property type="entry name" value="UPF0548 PROTEIN"/>
    <property type="match status" value="1"/>
</dbReference>
<dbReference type="RefSeq" id="WP_123662851.1">
    <property type="nucleotide sequence ID" value="NZ_RJKE01000001.1"/>
</dbReference>
<dbReference type="AlphaFoldDB" id="A0A3N1CQK9"/>
<accession>A0A3N1CQK9</accession>
<dbReference type="Pfam" id="PF09348">
    <property type="entry name" value="DUF1990"/>
    <property type="match status" value="1"/>
</dbReference>
<feature type="domain" description="DUF1990" evidence="1">
    <location>
        <begin position="4"/>
        <end position="155"/>
    </location>
</feature>
<dbReference type="OrthoDB" id="120660at2"/>
<reference evidence="2 3" key="1">
    <citation type="submission" date="2018-11" db="EMBL/GenBank/DDBJ databases">
        <title>Sequencing the genomes of 1000 actinobacteria strains.</title>
        <authorList>
            <person name="Klenk H.-P."/>
        </authorList>
    </citation>
    <scope>NUCLEOTIDE SEQUENCE [LARGE SCALE GENOMIC DNA]</scope>
    <source>
        <strain evidence="2 3">DSM 44254</strain>
    </source>
</reference>
<protein>
    <submittedName>
        <fullName evidence="2">Uncharacterized protein (UPF0548 family)</fullName>
    </submittedName>
</protein>
<dbReference type="InterPro" id="IPR018960">
    <property type="entry name" value="DUF1990"/>
</dbReference>
<organism evidence="2 3">
    <name type="scientific">Actinocorallia herbida</name>
    <dbReference type="NCBI Taxonomy" id="58109"/>
    <lineage>
        <taxon>Bacteria</taxon>
        <taxon>Bacillati</taxon>
        <taxon>Actinomycetota</taxon>
        <taxon>Actinomycetes</taxon>
        <taxon>Streptosporangiales</taxon>
        <taxon>Thermomonosporaceae</taxon>
        <taxon>Actinocorallia</taxon>
    </lineage>
</organism>
<dbReference type="PANTHER" id="PTHR34202">
    <property type="entry name" value="UPF0548 PROTEIN"/>
    <property type="match status" value="1"/>
</dbReference>